<name>A0A2P2MRH3_RHIMU</name>
<dbReference type="AlphaFoldDB" id="A0A2P2MRH3"/>
<dbReference type="EMBL" id="GGEC01052349">
    <property type="protein sequence ID" value="MBX32833.1"/>
    <property type="molecule type" value="Transcribed_RNA"/>
</dbReference>
<sequence>MEFKVLNFVLDLFLPFQFQEHWHPKNFHSLLPSFSIFPVVWPAARI</sequence>
<evidence type="ECO:0000313" key="1">
    <source>
        <dbReference type="EMBL" id="MBX32833.1"/>
    </source>
</evidence>
<proteinExistence type="predicted"/>
<accession>A0A2P2MRH3</accession>
<organism evidence="1">
    <name type="scientific">Rhizophora mucronata</name>
    <name type="common">Asiatic mangrove</name>
    <dbReference type="NCBI Taxonomy" id="61149"/>
    <lineage>
        <taxon>Eukaryota</taxon>
        <taxon>Viridiplantae</taxon>
        <taxon>Streptophyta</taxon>
        <taxon>Embryophyta</taxon>
        <taxon>Tracheophyta</taxon>
        <taxon>Spermatophyta</taxon>
        <taxon>Magnoliopsida</taxon>
        <taxon>eudicotyledons</taxon>
        <taxon>Gunneridae</taxon>
        <taxon>Pentapetalae</taxon>
        <taxon>rosids</taxon>
        <taxon>fabids</taxon>
        <taxon>Malpighiales</taxon>
        <taxon>Rhizophoraceae</taxon>
        <taxon>Rhizophora</taxon>
    </lineage>
</organism>
<reference evidence="1" key="1">
    <citation type="submission" date="2018-02" db="EMBL/GenBank/DDBJ databases">
        <title>Rhizophora mucronata_Transcriptome.</title>
        <authorList>
            <person name="Meera S.P."/>
            <person name="Sreeshan A."/>
            <person name="Augustine A."/>
        </authorList>
    </citation>
    <scope>NUCLEOTIDE SEQUENCE</scope>
    <source>
        <tissue evidence="1">Leaf</tissue>
    </source>
</reference>
<protein>
    <submittedName>
        <fullName evidence="1">Uncharacterized protein LOC8264959</fullName>
    </submittedName>
</protein>